<sequence>MERSCFSEKTLTLSVLTAEFALCVLQTGAPVTARSFLLRGLPMTLALVLITALTAGAEQRADSFWGTDLRSRVVCGGLGLWFVWEAVETFRQAQELCWENFSSMAMLGLLPLLLWAGWKLEPSVLVRCAPILCWAAALAGLLCLLGLDGQFHWESLMMQADAQPIILPLYPEYFALPLFCPAKQVRCAVWLPVKAFILAGSFVLCTELVFGAGNALPGIELLRAGRLGSISRFDALVLLVWLAAAMFRFCVLVQVVRQLAGRLWGRATPAEENA</sequence>
<dbReference type="AlphaFoldDB" id="A0A3E2TEA3"/>
<accession>A0A3E2TEA3</accession>
<organism evidence="2 3">
    <name type="scientific">Faecalibacterium prausnitzii</name>
    <dbReference type="NCBI Taxonomy" id="853"/>
    <lineage>
        <taxon>Bacteria</taxon>
        <taxon>Bacillati</taxon>
        <taxon>Bacillota</taxon>
        <taxon>Clostridia</taxon>
        <taxon>Eubacteriales</taxon>
        <taxon>Oscillospiraceae</taxon>
        <taxon>Faecalibacterium</taxon>
    </lineage>
</organism>
<dbReference type="Proteomes" id="UP000261140">
    <property type="component" value="Unassembled WGS sequence"/>
</dbReference>
<protein>
    <submittedName>
        <fullName evidence="2">Uncharacterized protein</fullName>
    </submittedName>
</protein>
<evidence type="ECO:0000313" key="2">
    <source>
        <dbReference type="EMBL" id="RGB73510.1"/>
    </source>
</evidence>
<keyword evidence="1" id="KW-0472">Membrane</keyword>
<dbReference type="RefSeq" id="WP_117504128.1">
    <property type="nucleotide sequence ID" value="NZ_QVEQ01000001.1"/>
</dbReference>
<feature type="transmembrane region" description="Helical" evidence="1">
    <location>
        <begin position="99"/>
        <end position="118"/>
    </location>
</feature>
<gene>
    <name evidence="2" type="ORF">DWZ89_01600</name>
</gene>
<feature type="transmembrane region" description="Helical" evidence="1">
    <location>
        <begin position="36"/>
        <end position="57"/>
    </location>
</feature>
<feature type="transmembrane region" description="Helical" evidence="1">
    <location>
        <begin position="124"/>
        <end position="147"/>
    </location>
</feature>
<dbReference type="EMBL" id="QVEQ01000001">
    <property type="protein sequence ID" value="RGB73510.1"/>
    <property type="molecule type" value="Genomic_DNA"/>
</dbReference>
<evidence type="ECO:0000313" key="3">
    <source>
        <dbReference type="Proteomes" id="UP000261140"/>
    </source>
</evidence>
<keyword evidence="1" id="KW-1133">Transmembrane helix</keyword>
<reference evidence="2 3" key="1">
    <citation type="submission" date="2018-08" db="EMBL/GenBank/DDBJ databases">
        <title>A genome reference for cultivated species of the human gut microbiota.</title>
        <authorList>
            <person name="Zou Y."/>
            <person name="Xue W."/>
            <person name="Luo G."/>
        </authorList>
    </citation>
    <scope>NUCLEOTIDE SEQUENCE [LARGE SCALE GENOMIC DNA]</scope>
    <source>
        <strain evidence="2 3">AF36-11AT</strain>
    </source>
</reference>
<feature type="transmembrane region" description="Helical" evidence="1">
    <location>
        <begin position="236"/>
        <end position="256"/>
    </location>
</feature>
<name>A0A3E2TEA3_9FIRM</name>
<feature type="transmembrane region" description="Helical" evidence="1">
    <location>
        <begin position="195"/>
        <end position="216"/>
    </location>
</feature>
<keyword evidence="1" id="KW-0812">Transmembrane</keyword>
<proteinExistence type="predicted"/>
<comment type="caution">
    <text evidence="2">The sequence shown here is derived from an EMBL/GenBank/DDBJ whole genome shotgun (WGS) entry which is preliminary data.</text>
</comment>
<evidence type="ECO:0000256" key="1">
    <source>
        <dbReference type="SAM" id="Phobius"/>
    </source>
</evidence>